<reference evidence="3" key="3">
    <citation type="submission" date="2016-10" db="EMBL/GenBank/DDBJ databases">
        <authorList>
            <person name="de Groot N.N."/>
        </authorList>
    </citation>
    <scope>NUCLEOTIDE SEQUENCE [LARGE SCALE GENOMIC DNA]</scope>
    <source>
        <strain evidence="3">CCBAU85039</strain>
    </source>
</reference>
<dbReference type="InterPro" id="IPR036291">
    <property type="entry name" value="NAD(P)-bd_dom_sf"/>
</dbReference>
<evidence type="ECO:0000259" key="1">
    <source>
        <dbReference type="Pfam" id="PF01408"/>
    </source>
</evidence>
<keyword evidence="6" id="KW-1185">Reference proteome</keyword>
<dbReference type="PANTHER" id="PTHR43377">
    <property type="entry name" value="BILIVERDIN REDUCTASE A"/>
    <property type="match status" value="1"/>
</dbReference>
<dbReference type="EMBL" id="FOCV01000044">
    <property type="protein sequence ID" value="SEP16107.1"/>
    <property type="molecule type" value="Genomic_DNA"/>
</dbReference>
<dbReference type="PANTHER" id="PTHR43377:SF8">
    <property type="entry name" value="BLR3664 PROTEIN"/>
    <property type="match status" value="1"/>
</dbReference>
<dbReference type="SUPFAM" id="SSF55347">
    <property type="entry name" value="Glyceraldehyde-3-phosphate dehydrogenase-like, C-terminal domain"/>
    <property type="match status" value="1"/>
</dbReference>
<evidence type="ECO:0000313" key="4">
    <source>
        <dbReference type="EMBL" id="SEP16107.1"/>
    </source>
</evidence>
<evidence type="ECO:0000313" key="6">
    <source>
        <dbReference type="Proteomes" id="UP000198939"/>
    </source>
</evidence>
<reference evidence="4 6" key="2">
    <citation type="submission" date="2016-10" db="EMBL/GenBank/DDBJ databases">
        <authorList>
            <person name="Varghese N."/>
            <person name="Submissions S."/>
        </authorList>
    </citation>
    <scope>NUCLEOTIDE SEQUENCE [LARGE SCALE GENOMIC DNA]</scope>
    <source>
        <strain evidence="4 6">CGMCC 1.7071</strain>
    </source>
</reference>
<dbReference type="InterPro" id="IPR055170">
    <property type="entry name" value="GFO_IDH_MocA-like_dom"/>
</dbReference>
<dbReference type="Pfam" id="PF22725">
    <property type="entry name" value="GFO_IDH_MocA_C3"/>
    <property type="match status" value="1"/>
</dbReference>
<sequence>MTGTGFGMDRKVRLAVLGAGLIGKRHIQHVLAEPQAELLAVIDPMPLGQKIAQDSGAKWFPSFAAMIETHRPDGVIVATPNQAHVANGLEAVAAGVPALIEKPIADDIAAGEKLIGAAEAAGVPLLVGHHRRHNPMIQKAKEIIDRGELGRVVVANAMFWLFKPDDYFDIDWRRQTGAGPVFLNLIHDVDNLRYLFGDIVAVQARESGAVRGNVVEETSVILMEFASGLLATASVSDAVVAPWSWEMTTGENPAYPKTEEACYQIGGTHGSLTIPSLDVWKNGIKRSWWEPFEKRRIAVQDEDPLALQIRQFCKVIRGEEQPLASGREGLNTLRVITAVKQSAASRERIVLG</sequence>
<gene>
    <name evidence="3" type="primary">afr_4</name>
    <name evidence="3" type="ORF">RTCCBAU85039_4634</name>
    <name evidence="4" type="ORF">SAMN05216228_104413</name>
</gene>
<evidence type="ECO:0000313" key="3">
    <source>
        <dbReference type="EMBL" id="SEI11126.1"/>
    </source>
</evidence>
<dbReference type="Proteomes" id="UP000183063">
    <property type="component" value="Unassembled WGS sequence"/>
</dbReference>
<dbReference type="EMBL" id="FNXB01000030">
    <property type="protein sequence ID" value="SEI11126.1"/>
    <property type="molecule type" value="Genomic_DNA"/>
</dbReference>
<dbReference type="Pfam" id="PF01408">
    <property type="entry name" value="GFO_IDH_MocA"/>
    <property type="match status" value="1"/>
</dbReference>
<dbReference type="InterPro" id="IPR000683">
    <property type="entry name" value="Gfo/Idh/MocA-like_OxRdtase_N"/>
</dbReference>
<protein>
    <submittedName>
        <fullName evidence="3">1,5-anhydro-D-fructose reductase</fullName>
        <ecNumber evidence="3">1.1.1.292</ecNumber>
    </submittedName>
    <submittedName>
        <fullName evidence="4">Predicted dehydrogenase</fullName>
    </submittedName>
</protein>
<keyword evidence="3" id="KW-0560">Oxidoreductase</keyword>
<organism evidence="3 5">
    <name type="scientific">Rhizobium tibeticum</name>
    <dbReference type="NCBI Taxonomy" id="501024"/>
    <lineage>
        <taxon>Bacteria</taxon>
        <taxon>Pseudomonadati</taxon>
        <taxon>Pseudomonadota</taxon>
        <taxon>Alphaproteobacteria</taxon>
        <taxon>Hyphomicrobiales</taxon>
        <taxon>Rhizobiaceae</taxon>
        <taxon>Rhizobium/Agrobacterium group</taxon>
        <taxon>Rhizobium</taxon>
    </lineage>
</organism>
<dbReference type="EC" id="1.1.1.292" evidence="3"/>
<proteinExistence type="predicted"/>
<name>A0A1H8VLP1_9HYPH</name>
<dbReference type="GO" id="GO:0033712">
    <property type="term" value="F:1,5-anhydro-D-fructose reductase (1,5-anhydro-D-mannitol-forming) activity"/>
    <property type="evidence" value="ECO:0007669"/>
    <property type="project" value="UniProtKB-EC"/>
</dbReference>
<dbReference type="SUPFAM" id="SSF51735">
    <property type="entry name" value="NAD(P)-binding Rossmann-fold domains"/>
    <property type="match status" value="1"/>
</dbReference>
<dbReference type="Gene3D" id="3.30.360.10">
    <property type="entry name" value="Dihydrodipicolinate Reductase, domain 2"/>
    <property type="match status" value="1"/>
</dbReference>
<evidence type="ECO:0000313" key="5">
    <source>
        <dbReference type="Proteomes" id="UP000183063"/>
    </source>
</evidence>
<dbReference type="Proteomes" id="UP000198939">
    <property type="component" value="Unassembled WGS sequence"/>
</dbReference>
<reference evidence="5" key="1">
    <citation type="submission" date="2016-10" db="EMBL/GenBank/DDBJ databases">
        <authorList>
            <person name="Wibberg D."/>
        </authorList>
    </citation>
    <scope>NUCLEOTIDE SEQUENCE [LARGE SCALE GENOMIC DNA]</scope>
</reference>
<dbReference type="GO" id="GO:0000166">
    <property type="term" value="F:nucleotide binding"/>
    <property type="evidence" value="ECO:0007669"/>
    <property type="project" value="InterPro"/>
</dbReference>
<feature type="domain" description="Gfo/Idh/MocA-like oxidoreductase N-terminal" evidence="1">
    <location>
        <begin position="13"/>
        <end position="129"/>
    </location>
</feature>
<accession>A0A1H8VLP1</accession>
<dbReference type="Gene3D" id="3.40.50.720">
    <property type="entry name" value="NAD(P)-binding Rossmann-like Domain"/>
    <property type="match status" value="1"/>
</dbReference>
<dbReference type="STRING" id="501024.RTCCBAU85039_4634"/>
<feature type="domain" description="GFO/IDH/MocA-like oxidoreductase" evidence="2">
    <location>
        <begin position="137"/>
        <end position="272"/>
    </location>
</feature>
<evidence type="ECO:0000259" key="2">
    <source>
        <dbReference type="Pfam" id="PF22725"/>
    </source>
</evidence>
<dbReference type="InterPro" id="IPR051450">
    <property type="entry name" value="Gfo/Idh/MocA_Oxidoreductases"/>
</dbReference>
<dbReference type="AlphaFoldDB" id="A0A1H8VLP1"/>